<dbReference type="OrthoDB" id="10057496at2759"/>
<comment type="caution">
    <text evidence="2">The sequence shown here is derived from an EMBL/GenBank/DDBJ whole genome shotgun (WGS) entry which is preliminary data.</text>
</comment>
<name>A0A9W9DAM4_9PLEO</name>
<reference evidence="2" key="1">
    <citation type="submission" date="2022-10" db="EMBL/GenBank/DDBJ databases">
        <title>Tapping the CABI collections for fungal endophytes: first genome assemblies for Collariella, Neodidymelliopsis, Ascochyta clinopodiicola, Didymella pomorum, Didymosphaeria variabile, Neocosmospora piperis and Neocucurbitaria cava.</title>
        <authorList>
            <person name="Hill R."/>
        </authorList>
    </citation>
    <scope>NUCLEOTIDE SEQUENCE</scope>
    <source>
        <strain evidence="2">IMI 355091</strain>
    </source>
</reference>
<dbReference type="Proteomes" id="UP001140510">
    <property type="component" value="Unassembled WGS sequence"/>
</dbReference>
<dbReference type="AlphaFoldDB" id="A0A9W9DAM4"/>
<keyword evidence="3" id="KW-1185">Reference proteome</keyword>
<evidence type="ECO:0000313" key="2">
    <source>
        <dbReference type="EMBL" id="KAJ4408560.1"/>
    </source>
</evidence>
<evidence type="ECO:0000313" key="3">
    <source>
        <dbReference type="Proteomes" id="UP001140510"/>
    </source>
</evidence>
<accession>A0A9W9DAM4</accession>
<organism evidence="2 3">
    <name type="scientific">Didymella pomorum</name>
    <dbReference type="NCBI Taxonomy" id="749634"/>
    <lineage>
        <taxon>Eukaryota</taxon>
        <taxon>Fungi</taxon>
        <taxon>Dikarya</taxon>
        <taxon>Ascomycota</taxon>
        <taxon>Pezizomycotina</taxon>
        <taxon>Dothideomycetes</taxon>
        <taxon>Pleosporomycetidae</taxon>
        <taxon>Pleosporales</taxon>
        <taxon>Pleosporineae</taxon>
        <taxon>Didymellaceae</taxon>
        <taxon>Didymella</taxon>
    </lineage>
</organism>
<proteinExistence type="predicted"/>
<evidence type="ECO:0000256" key="1">
    <source>
        <dbReference type="SAM" id="MobiDB-lite"/>
    </source>
</evidence>
<dbReference type="EMBL" id="JAPEVA010000015">
    <property type="protein sequence ID" value="KAJ4408560.1"/>
    <property type="molecule type" value="Genomic_DNA"/>
</dbReference>
<protein>
    <submittedName>
        <fullName evidence="2">Uncharacterized protein</fullName>
    </submittedName>
</protein>
<sequence>MSGGPPIGQPWCANVGDNPNINRDPGPPPPLNVVSNIAPASATTTNQVFVEHQQAPIYSPSIPIGIGNFPYGLPPFGADIGLGMIPPVPFMDPFMYGGGGLLAPIRTGNFIPGAHGGIGFGLHVAGGMPFPPPPPGALATGVVPAFAPTAPLWSTGGLAFGNVPAVVGGAPMVPPVMGMGMGMMGGVELAGYRPAPIAVDGNGGASPQPEQQDMTQVPGGVPPGVTHVEASEHTLFIQLKGNVCPWLSPGAQFVTEMFNISSSTGLNRLVQVCNNNASAEKCENMAITECIELGNGMWEKGQTFKYGDAVARVLTMKDAGWDNKRNRTGGQSLHIWLHRI</sequence>
<feature type="region of interest" description="Disordered" evidence="1">
    <location>
        <begin position="1"/>
        <end position="31"/>
    </location>
</feature>
<gene>
    <name evidence="2" type="ORF">N0V91_003212</name>
</gene>